<dbReference type="OrthoDB" id="222550at2"/>
<gene>
    <name evidence="5" type="ORF">HMPREF9455_02400</name>
</gene>
<evidence type="ECO:0000259" key="4">
    <source>
        <dbReference type="Pfam" id="PF05426"/>
    </source>
</evidence>
<evidence type="ECO:0000313" key="6">
    <source>
        <dbReference type="Proteomes" id="UP000004913"/>
    </source>
</evidence>
<keyword evidence="2" id="KW-0456">Lyase</keyword>
<protein>
    <recommendedName>
        <fullName evidence="4">Alginate lyase domain-containing protein</fullName>
    </recommendedName>
</protein>
<dbReference type="STRING" id="742766.HMPREF9455_02400"/>
<dbReference type="GO" id="GO:0016829">
    <property type="term" value="F:lyase activity"/>
    <property type="evidence" value="ECO:0007669"/>
    <property type="project" value="UniProtKB-KW"/>
</dbReference>
<dbReference type="Pfam" id="PF05426">
    <property type="entry name" value="Alginate_lyase"/>
    <property type="match status" value="1"/>
</dbReference>
<dbReference type="InterPro" id="IPR008397">
    <property type="entry name" value="Alginate_lyase_dom"/>
</dbReference>
<dbReference type="Proteomes" id="UP000004913">
    <property type="component" value="Unassembled WGS sequence"/>
</dbReference>
<dbReference type="AlphaFoldDB" id="F5IZ83"/>
<feature type="signal peptide" evidence="3">
    <location>
        <begin position="1"/>
        <end position="18"/>
    </location>
</feature>
<sequence>MKKIFIYSLMFIATTTFGACSSEIKDGTTDIDSWPDPVEEFDVKLSHPCMLHTAADFKRVKEKVNANAQPWTDGWNILIANDKAQETYTANPVAKLIRGGGSKEEPEADNYSKAMYDVAAAYQLGLRWKISGDDKYADAAVKILNAWATTCKSINGDSNKYLAAGIYGYQFANAAEILRDYSGWAAADFNAYKTWLSDLFYPLNKDFLERHNGTCISHYWTNWDVCNMASGLAIGILCDDKEKINYNLNYFKKGAGNGGINQAVTSLHTLNGQVLGQGQESGRDQGHATLVISLYGAFCQMAYNIGVDLFAYDNNKLLALCEYTAMYNVDTTIADTDMPFTKYTNCEGETHTIISNVGRGTLRPAWELIYNHYAKVKKISAPWSQKFAEKVRPEGGGGNYGPNSGGYDQMGFGTLMYTQE</sequence>
<evidence type="ECO:0000313" key="5">
    <source>
        <dbReference type="EMBL" id="EGK01208.1"/>
    </source>
</evidence>
<proteinExistence type="predicted"/>
<keyword evidence="6" id="KW-1185">Reference proteome</keyword>
<evidence type="ECO:0000256" key="1">
    <source>
        <dbReference type="ARBA" id="ARBA00022729"/>
    </source>
</evidence>
<comment type="caution">
    <text evidence="5">The sequence shown here is derived from an EMBL/GenBank/DDBJ whole genome shotgun (WGS) entry which is preliminary data.</text>
</comment>
<evidence type="ECO:0000256" key="2">
    <source>
        <dbReference type="ARBA" id="ARBA00023239"/>
    </source>
</evidence>
<dbReference type="PROSITE" id="PS51257">
    <property type="entry name" value="PROKAR_LIPOPROTEIN"/>
    <property type="match status" value="1"/>
</dbReference>
<dbReference type="GO" id="GO:0042597">
    <property type="term" value="C:periplasmic space"/>
    <property type="evidence" value="ECO:0007669"/>
    <property type="project" value="InterPro"/>
</dbReference>
<dbReference type="RefSeq" id="WP_006799931.1">
    <property type="nucleotide sequence ID" value="NZ_GL891984.1"/>
</dbReference>
<dbReference type="eggNOG" id="COG4733">
    <property type="taxonomic scope" value="Bacteria"/>
</dbReference>
<reference evidence="5 6" key="1">
    <citation type="submission" date="2011-04" db="EMBL/GenBank/DDBJ databases">
        <title>The Genome Sequence of Dysgonomonas gadei ATCC BAA-286.</title>
        <authorList>
            <consortium name="The Broad Institute Genome Sequencing Platform"/>
            <person name="Earl A."/>
            <person name="Ward D."/>
            <person name="Feldgarden M."/>
            <person name="Gevers D."/>
            <person name="Pudlo N."/>
            <person name="Martens E."/>
            <person name="Allen-Vercoe E."/>
            <person name="Young S.K."/>
            <person name="Zeng Q."/>
            <person name="Gargeya S."/>
            <person name="Fitzgerald M."/>
            <person name="Haas B."/>
            <person name="Abouelleil A."/>
            <person name="Alvarado L."/>
            <person name="Arachchi H.M."/>
            <person name="Berlin A."/>
            <person name="Brown A."/>
            <person name="Chapman S.B."/>
            <person name="Chen Z."/>
            <person name="Dunbar C."/>
            <person name="Freedman E."/>
            <person name="Gearin G."/>
            <person name="Gellesch M."/>
            <person name="Goldberg J."/>
            <person name="Griggs A."/>
            <person name="Gujja S."/>
            <person name="Heiman D."/>
            <person name="Howarth C."/>
            <person name="Larson L."/>
            <person name="Lui A."/>
            <person name="MacDonald P.J.P."/>
            <person name="Mehta T."/>
            <person name="Montmayeur A."/>
            <person name="Murphy C."/>
            <person name="Neiman D."/>
            <person name="Pearson M."/>
            <person name="Priest M."/>
            <person name="Roberts A."/>
            <person name="Saif S."/>
            <person name="Shea T."/>
            <person name="Shenoy N."/>
            <person name="Sisk P."/>
            <person name="Stolte C."/>
            <person name="Sykes S."/>
            <person name="Yandava C."/>
            <person name="Wortman J."/>
            <person name="Nusbaum C."/>
            <person name="Birren B."/>
        </authorList>
    </citation>
    <scope>NUCLEOTIDE SEQUENCE [LARGE SCALE GENOMIC DNA]</scope>
    <source>
        <strain evidence="5 6">ATCC BAA-286</strain>
    </source>
</reference>
<name>F5IZ83_9BACT</name>
<dbReference type="InterPro" id="IPR008929">
    <property type="entry name" value="Chondroitin_lyas"/>
</dbReference>
<keyword evidence="1 3" id="KW-0732">Signal</keyword>
<evidence type="ECO:0000256" key="3">
    <source>
        <dbReference type="SAM" id="SignalP"/>
    </source>
</evidence>
<dbReference type="HOGENOM" id="CLU_038125_1_0_10"/>
<organism evidence="5 6">
    <name type="scientific">Dysgonomonas gadei ATCC BAA-286</name>
    <dbReference type="NCBI Taxonomy" id="742766"/>
    <lineage>
        <taxon>Bacteria</taxon>
        <taxon>Pseudomonadati</taxon>
        <taxon>Bacteroidota</taxon>
        <taxon>Bacteroidia</taxon>
        <taxon>Bacteroidales</taxon>
        <taxon>Dysgonomonadaceae</taxon>
        <taxon>Dysgonomonas</taxon>
    </lineage>
</organism>
<feature type="domain" description="Alginate lyase" evidence="4">
    <location>
        <begin position="95"/>
        <end position="327"/>
    </location>
</feature>
<dbReference type="Gene3D" id="1.50.10.100">
    <property type="entry name" value="Chondroitin AC/alginate lyase"/>
    <property type="match status" value="1"/>
</dbReference>
<feature type="chain" id="PRO_5003324201" description="Alginate lyase domain-containing protein" evidence="3">
    <location>
        <begin position="19"/>
        <end position="420"/>
    </location>
</feature>
<dbReference type="SUPFAM" id="SSF48230">
    <property type="entry name" value="Chondroitin AC/alginate lyase"/>
    <property type="match status" value="1"/>
</dbReference>
<accession>F5IZ83</accession>
<dbReference type="EMBL" id="ADLV01000029">
    <property type="protein sequence ID" value="EGK01208.1"/>
    <property type="molecule type" value="Genomic_DNA"/>
</dbReference>